<proteinExistence type="predicted"/>
<dbReference type="EMBL" id="BARV01002348">
    <property type="protein sequence ID" value="GAH91121.1"/>
    <property type="molecule type" value="Genomic_DNA"/>
</dbReference>
<evidence type="ECO:0000313" key="1">
    <source>
        <dbReference type="EMBL" id="GAH91121.1"/>
    </source>
</evidence>
<sequence length="105" mass="11903">MDRRIETRVVEGTGVGLTTLIQRDACDVWWITVSPKTVGSVTDVEIYDGFDRGGNQKWHAHPAYTRQHNFIPPIPCDQALTVYCGGDTKCYTIGYSVRKWRKEVA</sequence>
<organism evidence="1">
    <name type="scientific">marine sediment metagenome</name>
    <dbReference type="NCBI Taxonomy" id="412755"/>
    <lineage>
        <taxon>unclassified sequences</taxon>
        <taxon>metagenomes</taxon>
        <taxon>ecological metagenomes</taxon>
    </lineage>
</organism>
<gene>
    <name evidence="1" type="ORF">S06H3_06130</name>
</gene>
<reference evidence="1" key="1">
    <citation type="journal article" date="2014" name="Front. Microbiol.">
        <title>High frequency of phylogenetically diverse reductive dehalogenase-homologous genes in deep subseafloor sedimentary metagenomes.</title>
        <authorList>
            <person name="Kawai M."/>
            <person name="Futagami T."/>
            <person name="Toyoda A."/>
            <person name="Takaki Y."/>
            <person name="Nishi S."/>
            <person name="Hori S."/>
            <person name="Arai W."/>
            <person name="Tsubouchi T."/>
            <person name="Morono Y."/>
            <person name="Uchiyama I."/>
            <person name="Ito T."/>
            <person name="Fujiyama A."/>
            <person name="Inagaki F."/>
            <person name="Takami H."/>
        </authorList>
    </citation>
    <scope>NUCLEOTIDE SEQUENCE</scope>
    <source>
        <strain evidence="1">Expedition CK06-06</strain>
    </source>
</reference>
<dbReference type="AlphaFoldDB" id="X1J8V5"/>
<accession>X1J8V5</accession>
<name>X1J8V5_9ZZZZ</name>
<comment type="caution">
    <text evidence="1">The sequence shown here is derived from an EMBL/GenBank/DDBJ whole genome shotgun (WGS) entry which is preliminary data.</text>
</comment>
<protein>
    <submittedName>
        <fullName evidence="1">Uncharacterized protein</fullName>
    </submittedName>
</protein>